<evidence type="ECO:0000313" key="2">
    <source>
        <dbReference type="Proteomes" id="UP000813463"/>
    </source>
</evidence>
<reference evidence="2" key="1">
    <citation type="journal article" date="2021" name="Nat. Commun.">
        <title>Genomic analyses provide insights into spinach domestication and the genetic basis of agronomic traits.</title>
        <authorList>
            <person name="Cai X."/>
            <person name="Sun X."/>
            <person name="Xu C."/>
            <person name="Sun H."/>
            <person name="Wang X."/>
            <person name="Ge C."/>
            <person name="Zhang Z."/>
            <person name="Wang Q."/>
            <person name="Fei Z."/>
            <person name="Jiao C."/>
            <person name="Wang Q."/>
        </authorList>
    </citation>
    <scope>NUCLEOTIDE SEQUENCE [LARGE SCALE GENOMIC DNA]</scope>
    <source>
        <strain evidence="2">cv. Varoflay</strain>
    </source>
</reference>
<dbReference type="Proteomes" id="UP000813463">
    <property type="component" value="Chromosome 1"/>
</dbReference>
<proteinExistence type="predicted"/>
<feature type="region of interest" description="Disordered" evidence="1">
    <location>
        <begin position="114"/>
        <end position="143"/>
    </location>
</feature>
<evidence type="ECO:0008006" key="4">
    <source>
        <dbReference type="Google" id="ProtNLM"/>
    </source>
</evidence>
<name>A0ABM3QNH3_SPIOL</name>
<gene>
    <name evidence="3" type="primary">LOC130461038</name>
</gene>
<sequence>MTGRGKEPGKPSAFVLLIAYLDRIKYKKTPKGWKTDKPRLEAWNTDDVESVIAQDKGPDGNFGHAQVVRDVLYGKEYPIGKPFSRPPWLDRKDKENIVGVPTKPPTEMLKVNLRPSKVRISQPKPREAKSSKPDELNKEGVDDNQRVHVVSQEVHESENMVGISTTTHTEVAQMCTRSRTIEVRGNSQQNRDNISDGQCIQKILGMGCAVSQFATLVANLTHTQKKWVVDMGFEEL</sequence>
<evidence type="ECO:0000313" key="3">
    <source>
        <dbReference type="RefSeq" id="XP_056684899.1"/>
    </source>
</evidence>
<accession>A0ABM3QNH3</accession>
<dbReference type="GeneID" id="130461038"/>
<dbReference type="RefSeq" id="XP_056684899.1">
    <property type="nucleotide sequence ID" value="XM_056828921.1"/>
</dbReference>
<organism evidence="2 3">
    <name type="scientific">Spinacia oleracea</name>
    <name type="common">Spinach</name>
    <dbReference type="NCBI Taxonomy" id="3562"/>
    <lineage>
        <taxon>Eukaryota</taxon>
        <taxon>Viridiplantae</taxon>
        <taxon>Streptophyta</taxon>
        <taxon>Embryophyta</taxon>
        <taxon>Tracheophyta</taxon>
        <taxon>Spermatophyta</taxon>
        <taxon>Magnoliopsida</taxon>
        <taxon>eudicotyledons</taxon>
        <taxon>Gunneridae</taxon>
        <taxon>Pentapetalae</taxon>
        <taxon>Caryophyllales</taxon>
        <taxon>Chenopodiaceae</taxon>
        <taxon>Chenopodioideae</taxon>
        <taxon>Anserineae</taxon>
        <taxon>Spinacia</taxon>
    </lineage>
</organism>
<keyword evidence="2" id="KW-1185">Reference proteome</keyword>
<feature type="compositionally biased region" description="Basic and acidic residues" evidence="1">
    <location>
        <begin position="124"/>
        <end position="143"/>
    </location>
</feature>
<protein>
    <recommendedName>
        <fullName evidence="4">Transposase Tnp1/En/Spm-like domain-containing protein</fullName>
    </recommendedName>
</protein>
<evidence type="ECO:0000256" key="1">
    <source>
        <dbReference type="SAM" id="MobiDB-lite"/>
    </source>
</evidence>
<reference evidence="3" key="2">
    <citation type="submission" date="2025-08" db="UniProtKB">
        <authorList>
            <consortium name="RefSeq"/>
        </authorList>
    </citation>
    <scope>IDENTIFICATION</scope>
    <source>
        <tissue evidence="3">Leaf</tissue>
    </source>
</reference>